<evidence type="ECO:0000256" key="1">
    <source>
        <dbReference type="ARBA" id="ARBA00022729"/>
    </source>
</evidence>
<keyword evidence="4" id="KW-0449">Lipoprotein</keyword>
<dbReference type="PANTHER" id="PTHR34512:SF30">
    <property type="entry name" value="OUTER MEMBRANE PROTEIN ASSEMBLY FACTOR BAMB"/>
    <property type="match status" value="1"/>
</dbReference>
<dbReference type="InterPro" id="IPR011047">
    <property type="entry name" value="Quinoprotein_ADH-like_sf"/>
</dbReference>
<dbReference type="HAMAP" id="MF_00923">
    <property type="entry name" value="OM_assembly_BamB"/>
    <property type="match status" value="1"/>
</dbReference>
<comment type="function">
    <text evidence="4">Part of the outer membrane protein assembly complex, which is involved in assembly and insertion of beta-barrel proteins into the outer membrane.</text>
</comment>
<dbReference type="InterPro" id="IPR015943">
    <property type="entry name" value="WD40/YVTN_repeat-like_dom_sf"/>
</dbReference>
<dbReference type="GO" id="GO:0009279">
    <property type="term" value="C:cell outer membrane"/>
    <property type="evidence" value="ECO:0007669"/>
    <property type="project" value="UniProtKB-SubCell"/>
</dbReference>
<dbReference type="InterPro" id="IPR018391">
    <property type="entry name" value="PQQ_b-propeller_rpt"/>
</dbReference>
<feature type="chain" id="PRO_5015794631" description="Outer membrane protein assembly factor BamB" evidence="5">
    <location>
        <begin position="19"/>
        <end position="380"/>
    </location>
</feature>
<reference evidence="7 8" key="1">
    <citation type="submission" date="2018-03" db="EMBL/GenBank/DDBJ databases">
        <authorList>
            <person name="Keele B.F."/>
        </authorList>
    </citation>
    <scope>NUCLEOTIDE SEQUENCE [LARGE SCALE GENOMIC DNA]</scope>
    <source>
        <strain evidence="7 8">D20</strain>
    </source>
</reference>
<dbReference type="RefSeq" id="WP_107494217.1">
    <property type="nucleotide sequence ID" value="NZ_PZKC01000011.1"/>
</dbReference>
<dbReference type="Gene3D" id="2.130.10.10">
    <property type="entry name" value="YVTN repeat-like/Quinoprotein amine dehydrogenase"/>
    <property type="match status" value="1"/>
</dbReference>
<comment type="subcellular location">
    <subcellularLocation>
        <location evidence="4">Cell outer membrane</location>
        <topology evidence="4">Lipid-anchor</topology>
    </subcellularLocation>
</comment>
<dbReference type="PROSITE" id="PS51257">
    <property type="entry name" value="PROKAR_LIPOPROTEIN"/>
    <property type="match status" value="1"/>
</dbReference>
<keyword evidence="2 4" id="KW-0472">Membrane</keyword>
<dbReference type="GO" id="GO:0043165">
    <property type="term" value="P:Gram-negative-bacterium-type cell outer membrane assembly"/>
    <property type="evidence" value="ECO:0007669"/>
    <property type="project" value="UniProtKB-UniRule"/>
</dbReference>
<feature type="signal peptide" evidence="5">
    <location>
        <begin position="1"/>
        <end position="18"/>
    </location>
</feature>
<evidence type="ECO:0000313" key="7">
    <source>
        <dbReference type="EMBL" id="PTD95697.1"/>
    </source>
</evidence>
<dbReference type="NCBIfam" id="TIGR03300">
    <property type="entry name" value="assembly_YfgL"/>
    <property type="match status" value="1"/>
</dbReference>
<keyword evidence="1 4" id="KW-0732">Signal</keyword>
<feature type="domain" description="Pyrrolo-quinoline quinone repeat" evidence="6">
    <location>
        <begin position="77"/>
        <end position="306"/>
    </location>
</feature>
<dbReference type="EMBL" id="PZKC01000011">
    <property type="protein sequence ID" value="PTD95697.1"/>
    <property type="molecule type" value="Genomic_DNA"/>
</dbReference>
<reference evidence="7 8" key="2">
    <citation type="submission" date="2018-04" db="EMBL/GenBank/DDBJ databases">
        <title>Thauera lacus sp. nov., isolated from an saline lake in Inner Mongolia, China.</title>
        <authorList>
            <person name="Liang Q.-Y."/>
        </authorList>
    </citation>
    <scope>NUCLEOTIDE SEQUENCE [LARGE SCALE GENOMIC DNA]</scope>
    <source>
        <strain evidence="7 8">D20</strain>
    </source>
</reference>
<comment type="similarity">
    <text evidence="4">Belongs to the BamB family.</text>
</comment>
<proteinExistence type="inferred from homology"/>
<evidence type="ECO:0000313" key="8">
    <source>
        <dbReference type="Proteomes" id="UP000241193"/>
    </source>
</evidence>
<evidence type="ECO:0000256" key="3">
    <source>
        <dbReference type="ARBA" id="ARBA00023237"/>
    </source>
</evidence>
<evidence type="ECO:0000256" key="5">
    <source>
        <dbReference type="SAM" id="SignalP"/>
    </source>
</evidence>
<gene>
    <name evidence="4 7" type="primary">bamB</name>
    <name evidence="7" type="ORF">C8261_13360</name>
</gene>
<evidence type="ECO:0000256" key="2">
    <source>
        <dbReference type="ARBA" id="ARBA00023136"/>
    </source>
</evidence>
<keyword evidence="8" id="KW-1185">Reference proteome</keyword>
<name>A0A2T4ID48_9RHOO</name>
<evidence type="ECO:0000259" key="6">
    <source>
        <dbReference type="Pfam" id="PF13360"/>
    </source>
</evidence>
<dbReference type="SMART" id="SM00564">
    <property type="entry name" value="PQQ"/>
    <property type="match status" value="5"/>
</dbReference>
<accession>A0A2T4ID48</accession>
<dbReference type="Proteomes" id="UP000241193">
    <property type="component" value="Unassembled WGS sequence"/>
</dbReference>
<dbReference type="Pfam" id="PF13360">
    <property type="entry name" value="PQQ_2"/>
    <property type="match status" value="1"/>
</dbReference>
<comment type="subunit">
    <text evidence="4">Part of the Bam complex.</text>
</comment>
<dbReference type="AlphaFoldDB" id="A0A2T4ID48"/>
<dbReference type="InterPro" id="IPR017687">
    <property type="entry name" value="BamB"/>
</dbReference>
<dbReference type="OrthoDB" id="5173551at2"/>
<dbReference type="PANTHER" id="PTHR34512">
    <property type="entry name" value="CELL SURFACE PROTEIN"/>
    <property type="match status" value="1"/>
</dbReference>
<evidence type="ECO:0000256" key="4">
    <source>
        <dbReference type="HAMAP-Rule" id="MF_00923"/>
    </source>
</evidence>
<organism evidence="7 8">
    <name type="scientific">Pseudothauera lacus</name>
    <dbReference type="NCBI Taxonomy" id="2136175"/>
    <lineage>
        <taxon>Bacteria</taxon>
        <taxon>Pseudomonadati</taxon>
        <taxon>Pseudomonadota</taxon>
        <taxon>Betaproteobacteria</taxon>
        <taxon>Rhodocyclales</taxon>
        <taxon>Zoogloeaceae</taxon>
        <taxon>Pseudothauera</taxon>
    </lineage>
</organism>
<keyword evidence="3 4" id="KW-0998">Cell outer membrane</keyword>
<dbReference type="GO" id="GO:0051205">
    <property type="term" value="P:protein insertion into membrane"/>
    <property type="evidence" value="ECO:0007669"/>
    <property type="project" value="UniProtKB-UniRule"/>
</dbReference>
<protein>
    <recommendedName>
        <fullName evidence="4">Outer membrane protein assembly factor BamB</fullName>
    </recommendedName>
</protein>
<sequence>MRRIVNAVILGSAASVLAACSSLNPFASSAPKPAELVAFQPSAELRPLWSANIGDAGPFVFQPEVVGDSVYAAAHSGTVARHQGGRAQWSVRVGKRLSAGVGSDGSLVVVVSVDGEAIALDAASGAERWRVPVGAEVLAAPAMSSEIVVLRASDNRLIGLDARDGARRWVYQRATPPLALRSFAGVVVVENSVAIAGFPGGKLAAVNLANGGELWELSVTVPRGATELERIADVVGTPVFGRREICAVAYQGRAGCFDGSNGNPLWTREFSSSVGMDRDERYVFITDDRNAVHALDAFSGAGVWRQDALVLRQVSRPLALGDYVAVGDLDGYVHLLRREDGRFAARARAGSGAVAAEMRALPQGFVVQTRGGALQAYEVR</sequence>
<dbReference type="InterPro" id="IPR002372">
    <property type="entry name" value="PQQ_rpt_dom"/>
</dbReference>
<keyword evidence="4" id="KW-0564">Palmitate</keyword>
<comment type="caution">
    <text evidence="7">The sequence shown here is derived from an EMBL/GenBank/DDBJ whole genome shotgun (WGS) entry which is preliminary data.</text>
</comment>
<dbReference type="SUPFAM" id="SSF50998">
    <property type="entry name" value="Quinoprotein alcohol dehydrogenase-like"/>
    <property type="match status" value="1"/>
</dbReference>